<organism evidence="1 2">
    <name type="scientific">Humibacillus xanthopallidus</name>
    <dbReference type="NCBI Taxonomy" id="412689"/>
    <lineage>
        <taxon>Bacteria</taxon>
        <taxon>Bacillati</taxon>
        <taxon>Actinomycetota</taxon>
        <taxon>Actinomycetes</taxon>
        <taxon>Micrococcales</taxon>
        <taxon>Intrasporangiaceae</taxon>
        <taxon>Humibacillus</taxon>
    </lineage>
</organism>
<keyword evidence="2" id="KW-1185">Reference proteome</keyword>
<dbReference type="RefSeq" id="WP_141842169.1">
    <property type="nucleotide sequence ID" value="NZ_VFPM01000001.1"/>
</dbReference>
<proteinExistence type="predicted"/>
<protein>
    <recommendedName>
        <fullName evidence="3">Peptidase</fullName>
    </recommendedName>
</protein>
<dbReference type="AlphaFoldDB" id="A0A543I1T3"/>
<comment type="caution">
    <text evidence="1">The sequence shown here is derived from an EMBL/GenBank/DDBJ whole genome shotgun (WGS) entry which is preliminary data.</text>
</comment>
<accession>A0A543I1T3</accession>
<sequence>MDRGRDAKVEVAPMRAQGRLRGFLLFGRWPDDTVEWTQVLLLAVRMAAVPHMLPPGSTVFRVTEAVPDDSPDHAVGLVIAEGQLVGEHPLQPGQFATEQPPGLAVLHPPASTHASVPEYETASGCLFLPGLPHLGLSHRAAWIEADAHGTVTRLAARDGIDPGDDVDTAALSLLIAS</sequence>
<dbReference type="OrthoDB" id="4865010at2"/>
<reference evidence="1 2" key="1">
    <citation type="submission" date="2019-06" db="EMBL/GenBank/DDBJ databases">
        <title>Genome sequencing of plant associated microbes to promote plant fitness in Sorghum bicolor and Oryza sativa.</title>
        <authorList>
            <person name="Coleman-Derr D."/>
        </authorList>
    </citation>
    <scope>NUCLEOTIDE SEQUENCE [LARGE SCALE GENOMIC DNA]</scope>
    <source>
        <strain evidence="1 2">KV-663</strain>
    </source>
</reference>
<evidence type="ECO:0008006" key="3">
    <source>
        <dbReference type="Google" id="ProtNLM"/>
    </source>
</evidence>
<dbReference type="Proteomes" id="UP000316747">
    <property type="component" value="Unassembled WGS sequence"/>
</dbReference>
<evidence type="ECO:0000313" key="1">
    <source>
        <dbReference type="EMBL" id="TQM64543.1"/>
    </source>
</evidence>
<evidence type="ECO:0000313" key="2">
    <source>
        <dbReference type="Proteomes" id="UP000316747"/>
    </source>
</evidence>
<dbReference type="EMBL" id="VFPM01000001">
    <property type="protein sequence ID" value="TQM64543.1"/>
    <property type="molecule type" value="Genomic_DNA"/>
</dbReference>
<gene>
    <name evidence="1" type="ORF">FBY41_0912</name>
</gene>
<name>A0A543I1T3_9MICO</name>